<dbReference type="EMBL" id="JAINWF010000001">
    <property type="protein sequence ID" value="MCD1606710.1"/>
    <property type="molecule type" value="Genomic_DNA"/>
</dbReference>
<keyword evidence="2" id="KW-1185">Reference proteome</keyword>
<protein>
    <submittedName>
        <fullName evidence="1">Uncharacterized protein</fullName>
    </submittedName>
</protein>
<proteinExistence type="predicted"/>
<accession>A0A9X1MYV1</accession>
<name>A0A9X1MYV1_9GAMM</name>
<dbReference type="AlphaFoldDB" id="A0A9X1MYV1"/>
<reference evidence="1" key="1">
    <citation type="submission" date="2021-08" db="EMBL/GenBank/DDBJ databases">
        <title>Isolation and characterization of neutrophilic mixotrophic iron-oxidizing bacteria from deep-sea hydrothermal vents.</title>
        <authorList>
            <person name="He Y."/>
        </authorList>
    </citation>
    <scope>NUCLEOTIDE SEQUENCE</scope>
    <source>
        <strain evidence="1">IOP_13</strain>
    </source>
</reference>
<sequence length="110" mass="11257">MAPSFLAQVFDSTSGDGSGVGFLGFGGGDAAVFGSSTLSSMFGDLVPQDGAVDIFGGNSDGIWGTEEEGQDFLGAPTLGQQLDSLRNSELQQIDQLAQAFGEWAYKAPAA</sequence>
<comment type="caution">
    <text evidence="1">The sequence shown here is derived from an EMBL/GenBank/DDBJ whole genome shotgun (WGS) entry which is preliminary data.</text>
</comment>
<gene>
    <name evidence="1" type="ORF">K7H17_02375</name>
</gene>
<evidence type="ECO:0000313" key="2">
    <source>
        <dbReference type="Proteomes" id="UP001138989"/>
    </source>
</evidence>
<evidence type="ECO:0000313" key="1">
    <source>
        <dbReference type="EMBL" id="MCD1606710.1"/>
    </source>
</evidence>
<dbReference type="Proteomes" id="UP001138989">
    <property type="component" value="Unassembled WGS sequence"/>
</dbReference>
<organism evidence="1 2">
    <name type="scientific">Stutzerimonas kunmingensis</name>
    <dbReference type="NCBI Taxonomy" id="1211807"/>
    <lineage>
        <taxon>Bacteria</taxon>
        <taxon>Pseudomonadati</taxon>
        <taxon>Pseudomonadota</taxon>
        <taxon>Gammaproteobacteria</taxon>
        <taxon>Pseudomonadales</taxon>
        <taxon>Pseudomonadaceae</taxon>
        <taxon>Stutzerimonas</taxon>
    </lineage>
</organism>